<gene>
    <name evidence="2" type="ORF">D9O40_03555</name>
</gene>
<dbReference type="SMART" id="SM00382">
    <property type="entry name" value="AAA"/>
    <property type="match status" value="1"/>
</dbReference>
<dbReference type="SUPFAM" id="SSF52540">
    <property type="entry name" value="P-loop containing nucleoside triphosphate hydrolases"/>
    <property type="match status" value="1"/>
</dbReference>
<comment type="caution">
    <text evidence="2">The sequence shown here is derived from an EMBL/GenBank/DDBJ whole genome shotgun (WGS) entry which is preliminary data.</text>
</comment>
<sequence>MLYNENLFNFRGVSLMECREFNKILNEHFTPSAPAINNYMNRKDLDKRFLTALYEKGLQIIVYGPTGVGKSSLVWSMLEKEKLTYLRFPFDTMINENNFCQKVMHELGFEKIMQQKDTKENGDEAEIAAGASIWKLIDFKGRFKAHSKNAKENTVIPYYNEADIDAVSKALQLTNCILFLDDVEKANDALRKIIAHLGKKLSDSSVISGSNAKIIYVGISQEVNKLIEIDSSLRDRLSDQLVLAAKDEEIKNILTTGWDKLKLRWNSNELKNIVSLCCGYPRYAHWIGKLSAKNAFENGRNNIIRVDFDEAIKYIIEYYRDAYQTKFDKATGHKTGLHLRENILYAIASSDDIEVRIDYILKKCSELVGANLAQSQISGPLGELKKERRGMIVEDGRVNGSHRFKDLMLKPYIRMLMNQKNLI</sequence>
<name>A0A3M0SXV4_9CLOT</name>
<dbReference type="InterPro" id="IPR003593">
    <property type="entry name" value="AAA+_ATPase"/>
</dbReference>
<dbReference type="InterPro" id="IPR027417">
    <property type="entry name" value="P-loop_NTPase"/>
</dbReference>
<dbReference type="Pfam" id="PF00004">
    <property type="entry name" value="AAA"/>
    <property type="match status" value="1"/>
</dbReference>
<dbReference type="PANTHER" id="PTHR34301:SF8">
    <property type="entry name" value="ATPASE DOMAIN-CONTAINING PROTEIN"/>
    <property type="match status" value="1"/>
</dbReference>
<proteinExistence type="predicted"/>
<reference evidence="2 3" key="1">
    <citation type="submission" date="2018-10" db="EMBL/GenBank/DDBJ databases">
        <title>Genome-centric metagenomics revealed C2 chemical producing, CO utilizing Clostridium with novel acetogenic gene cluster.</title>
        <authorList>
            <person name="Kang H."/>
            <person name="Park B."/>
            <person name="Choi I.G."/>
            <person name="Chang I.S."/>
        </authorList>
    </citation>
    <scope>NUCLEOTIDE SEQUENCE [LARGE SCALE GENOMIC DNA]</scope>
    <source>
        <strain evidence="2 3">H21-9</strain>
    </source>
</reference>
<feature type="domain" description="AAA+ ATPase" evidence="1">
    <location>
        <begin position="56"/>
        <end position="247"/>
    </location>
</feature>
<dbReference type="Gene3D" id="3.40.50.300">
    <property type="entry name" value="P-loop containing nucleotide triphosphate hydrolases"/>
    <property type="match status" value="1"/>
</dbReference>
<dbReference type="InterPro" id="IPR003959">
    <property type="entry name" value="ATPase_AAA_core"/>
</dbReference>
<protein>
    <submittedName>
        <fullName evidence="2">ATP-binding protein</fullName>
    </submittedName>
</protein>
<accession>A0A3M0SXV4</accession>
<dbReference type="Proteomes" id="UP000277999">
    <property type="component" value="Unassembled WGS sequence"/>
</dbReference>
<dbReference type="GO" id="GO:0016887">
    <property type="term" value="F:ATP hydrolysis activity"/>
    <property type="evidence" value="ECO:0007669"/>
    <property type="project" value="InterPro"/>
</dbReference>
<dbReference type="AlphaFoldDB" id="A0A3M0SXV4"/>
<evidence type="ECO:0000313" key="2">
    <source>
        <dbReference type="EMBL" id="RMD03230.1"/>
    </source>
</evidence>
<dbReference type="PANTHER" id="PTHR34301">
    <property type="entry name" value="DNA-BINDING PROTEIN-RELATED"/>
    <property type="match status" value="1"/>
</dbReference>
<keyword evidence="2" id="KW-0067">ATP-binding</keyword>
<evidence type="ECO:0000259" key="1">
    <source>
        <dbReference type="SMART" id="SM00382"/>
    </source>
</evidence>
<dbReference type="GO" id="GO:0005524">
    <property type="term" value="F:ATP binding"/>
    <property type="evidence" value="ECO:0007669"/>
    <property type="project" value="UniProtKB-KW"/>
</dbReference>
<organism evidence="2 3">
    <name type="scientific">Clostridium autoethanogenum</name>
    <dbReference type="NCBI Taxonomy" id="84023"/>
    <lineage>
        <taxon>Bacteria</taxon>
        <taxon>Bacillati</taxon>
        <taxon>Bacillota</taxon>
        <taxon>Clostridia</taxon>
        <taxon>Eubacteriales</taxon>
        <taxon>Clostridiaceae</taxon>
        <taxon>Clostridium</taxon>
    </lineage>
</organism>
<keyword evidence="2" id="KW-0547">Nucleotide-binding</keyword>
<evidence type="ECO:0000313" key="3">
    <source>
        <dbReference type="Proteomes" id="UP000277999"/>
    </source>
</evidence>
<dbReference type="EMBL" id="RFAQ01000006">
    <property type="protein sequence ID" value="RMD03230.1"/>
    <property type="molecule type" value="Genomic_DNA"/>
</dbReference>